<proteinExistence type="predicted"/>
<name>A0A562VGG0_9ACTN</name>
<dbReference type="PANTHER" id="PTHR48079:SF6">
    <property type="entry name" value="NAD(P)-BINDING DOMAIN-CONTAINING PROTEIN-RELATED"/>
    <property type="match status" value="1"/>
</dbReference>
<dbReference type="OrthoDB" id="8205493at2"/>
<dbReference type="Gene3D" id="3.40.50.720">
    <property type="entry name" value="NAD(P)-binding Rossmann-like Domain"/>
    <property type="match status" value="1"/>
</dbReference>
<dbReference type="PANTHER" id="PTHR48079">
    <property type="entry name" value="PROTEIN YEEZ"/>
    <property type="match status" value="1"/>
</dbReference>
<dbReference type="Pfam" id="PF01370">
    <property type="entry name" value="Epimerase"/>
    <property type="match status" value="1"/>
</dbReference>
<comment type="caution">
    <text evidence="2">The sequence shown here is derived from an EMBL/GenBank/DDBJ whole genome shotgun (WGS) entry which is preliminary data.</text>
</comment>
<sequence length="315" mass="34178">MPNHVILGKGQVGSTVAAILASRGEQVRVLSRSGGIDRPGIRHLAVDAGDRDALLAACRGADVIYNCANPSGYHRWAAEWPPVAAALLDAAEAEQAGLVITGNLYGYAPDRRYMTADTPLDTAGAKGAIRARMWDEAVARHRAGRVRVTEVRASDYFGPGALANAMIGERFMRPLIEGRSVSVFGDPDAPHSFSYIPDVARALVRVGGDDRSWGRAWHVPTAPPRSSRQMADAVRRLAGHDGPAKVSRVPWWFVIGVMGAFRPHLRGMAETRHQWDAPYVMDSSDFTGTFGDEPTGTDEALTETIRWWRERAAGA</sequence>
<gene>
    <name evidence="2" type="ORF">LX16_0155</name>
</gene>
<dbReference type="GO" id="GO:0004029">
    <property type="term" value="F:aldehyde dehydrogenase (NAD+) activity"/>
    <property type="evidence" value="ECO:0007669"/>
    <property type="project" value="TreeGrafter"/>
</dbReference>
<protein>
    <submittedName>
        <fullName evidence="2">Nucleoside-diphosphate-sugar epimerase</fullName>
    </submittedName>
</protein>
<dbReference type="GO" id="GO:0005737">
    <property type="term" value="C:cytoplasm"/>
    <property type="evidence" value="ECO:0007669"/>
    <property type="project" value="TreeGrafter"/>
</dbReference>
<dbReference type="AlphaFoldDB" id="A0A562VGG0"/>
<dbReference type="InterPro" id="IPR001509">
    <property type="entry name" value="Epimerase_deHydtase"/>
</dbReference>
<evidence type="ECO:0000313" key="3">
    <source>
        <dbReference type="Proteomes" id="UP000321617"/>
    </source>
</evidence>
<dbReference type="RefSeq" id="WP_147131541.1">
    <property type="nucleotide sequence ID" value="NZ_BAABIJ010000010.1"/>
</dbReference>
<dbReference type="EMBL" id="VLLL01000003">
    <property type="protein sequence ID" value="TWJ16904.1"/>
    <property type="molecule type" value="Genomic_DNA"/>
</dbReference>
<reference evidence="2 3" key="1">
    <citation type="journal article" date="2013" name="Stand. Genomic Sci.">
        <title>Genomic Encyclopedia of Type Strains, Phase I: The one thousand microbial genomes (KMG-I) project.</title>
        <authorList>
            <person name="Kyrpides N.C."/>
            <person name="Woyke T."/>
            <person name="Eisen J.A."/>
            <person name="Garrity G."/>
            <person name="Lilburn T.G."/>
            <person name="Beck B.J."/>
            <person name="Whitman W.B."/>
            <person name="Hugenholtz P."/>
            <person name="Klenk H.P."/>
        </authorList>
    </citation>
    <scope>NUCLEOTIDE SEQUENCE [LARGE SCALE GENOMIC DNA]</scope>
    <source>
        <strain evidence="2 3">DSM 45044</strain>
    </source>
</reference>
<dbReference type="Proteomes" id="UP000321617">
    <property type="component" value="Unassembled WGS sequence"/>
</dbReference>
<feature type="domain" description="NAD-dependent epimerase/dehydratase" evidence="1">
    <location>
        <begin position="8"/>
        <end position="206"/>
    </location>
</feature>
<accession>A0A562VGG0</accession>
<dbReference type="SUPFAM" id="SSF51735">
    <property type="entry name" value="NAD(P)-binding Rossmann-fold domains"/>
    <property type="match status" value="1"/>
</dbReference>
<dbReference type="InterPro" id="IPR051783">
    <property type="entry name" value="NAD(P)-dependent_oxidoreduct"/>
</dbReference>
<evidence type="ECO:0000313" key="2">
    <source>
        <dbReference type="EMBL" id="TWJ16904.1"/>
    </source>
</evidence>
<keyword evidence="3" id="KW-1185">Reference proteome</keyword>
<evidence type="ECO:0000259" key="1">
    <source>
        <dbReference type="Pfam" id="PF01370"/>
    </source>
</evidence>
<dbReference type="InterPro" id="IPR036291">
    <property type="entry name" value="NAD(P)-bd_dom_sf"/>
</dbReference>
<organism evidence="2 3">
    <name type="scientific">Stackebrandtia albiflava</name>
    <dbReference type="NCBI Taxonomy" id="406432"/>
    <lineage>
        <taxon>Bacteria</taxon>
        <taxon>Bacillati</taxon>
        <taxon>Actinomycetota</taxon>
        <taxon>Actinomycetes</taxon>
        <taxon>Glycomycetales</taxon>
        <taxon>Glycomycetaceae</taxon>
        <taxon>Stackebrandtia</taxon>
    </lineage>
</organism>